<dbReference type="Gene3D" id="1.10.575.10">
    <property type="entry name" value="P1 Nuclease"/>
    <property type="match status" value="1"/>
</dbReference>
<evidence type="ECO:0000313" key="8">
    <source>
        <dbReference type="Proteomes" id="UP000219329"/>
    </source>
</evidence>
<dbReference type="GO" id="GO:0004519">
    <property type="term" value="F:endonuclease activity"/>
    <property type="evidence" value="ECO:0007669"/>
    <property type="project" value="UniProtKB-KW"/>
</dbReference>
<keyword evidence="4" id="KW-0378">Hydrolase</keyword>
<dbReference type="InterPro" id="IPR003154">
    <property type="entry name" value="S1/P1nuclease"/>
</dbReference>
<dbReference type="PANTHER" id="PTHR33146:SF26">
    <property type="entry name" value="ENDONUCLEASE 4"/>
    <property type="match status" value="1"/>
</dbReference>
<dbReference type="InterPro" id="IPR008947">
    <property type="entry name" value="PLipase_C/P1_nuclease_dom_sf"/>
</dbReference>
<dbReference type="Proteomes" id="UP000219329">
    <property type="component" value="Unassembled WGS sequence"/>
</dbReference>
<evidence type="ECO:0000256" key="3">
    <source>
        <dbReference type="ARBA" id="ARBA00022759"/>
    </source>
</evidence>
<evidence type="ECO:0008006" key="9">
    <source>
        <dbReference type="Google" id="ProtNLM"/>
    </source>
</evidence>
<keyword evidence="1" id="KW-0540">Nuclease</keyword>
<evidence type="ECO:0000313" key="7">
    <source>
        <dbReference type="EMBL" id="PDH32877.1"/>
    </source>
</evidence>
<evidence type="ECO:0000256" key="4">
    <source>
        <dbReference type="ARBA" id="ARBA00022801"/>
    </source>
</evidence>
<dbReference type="CDD" id="cd11010">
    <property type="entry name" value="S1-P1_nuclease"/>
    <property type="match status" value="1"/>
</dbReference>
<dbReference type="EMBL" id="NTJZ01000012">
    <property type="protein sequence ID" value="PDH32877.1"/>
    <property type="molecule type" value="Genomic_DNA"/>
</dbReference>
<dbReference type="Pfam" id="PF02265">
    <property type="entry name" value="S1-P1_nuclease"/>
    <property type="match status" value="1"/>
</dbReference>
<organism evidence="7 8">
    <name type="scientific">OM182 bacterium MED-G28</name>
    <dbReference type="NCBI Taxonomy" id="1986256"/>
    <lineage>
        <taxon>Bacteria</taxon>
        <taxon>Pseudomonadati</taxon>
        <taxon>Pseudomonadota</taxon>
        <taxon>Gammaproteobacteria</taxon>
        <taxon>OMG group</taxon>
        <taxon>OM182 clade</taxon>
    </lineage>
</organism>
<name>A0A2A5W9D4_9GAMM</name>
<reference evidence="7 8" key="1">
    <citation type="submission" date="2017-08" db="EMBL/GenBank/DDBJ databases">
        <title>Fine stratification of microbial communities through a metagenomic profile of the photic zone.</title>
        <authorList>
            <person name="Haro-Moreno J.M."/>
            <person name="Lopez-Perez M."/>
            <person name="De La Torre J."/>
            <person name="Picazo A."/>
            <person name="Camacho A."/>
            <person name="Rodriguez-Valera F."/>
        </authorList>
    </citation>
    <scope>NUCLEOTIDE SEQUENCE [LARGE SCALE GENOMIC DNA]</scope>
    <source>
        <strain evidence="7">MED-G28</strain>
    </source>
</reference>
<proteinExistence type="predicted"/>
<keyword evidence="5" id="KW-1015">Disulfide bond</keyword>
<protein>
    <recommendedName>
        <fullName evidence="9">S1/P1 Nuclease</fullName>
    </recommendedName>
</protein>
<dbReference type="SUPFAM" id="SSF48537">
    <property type="entry name" value="Phospholipase C/P1 nuclease"/>
    <property type="match status" value="1"/>
</dbReference>
<evidence type="ECO:0000256" key="6">
    <source>
        <dbReference type="ARBA" id="ARBA00023180"/>
    </source>
</evidence>
<dbReference type="GO" id="GO:0016788">
    <property type="term" value="F:hydrolase activity, acting on ester bonds"/>
    <property type="evidence" value="ECO:0007669"/>
    <property type="project" value="InterPro"/>
</dbReference>
<dbReference type="GO" id="GO:0046872">
    <property type="term" value="F:metal ion binding"/>
    <property type="evidence" value="ECO:0007669"/>
    <property type="project" value="UniProtKB-KW"/>
</dbReference>
<evidence type="ECO:0000256" key="2">
    <source>
        <dbReference type="ARBA" id="ARBA00022723"/>
    </source>
</evidence>
<accession>A0A2A5W9D4</accession>
<dbReference type="AlphaFoldDB" id="A0A2A5W9D4"/>
<dbReference type="GO" id="GO:0003676">
    <property type="term" value="F:nucleic acid binding"/>
    <property type="evidence" value="ECO:0007669"/>
    <property type="project" value="InterPro"/>
</dbReference>
<comment type="caution">
    <text evidence="7">The sequence shown here is derived from an EMBL/GenBank/DDBJ whole genome shotgun (WGS) entry which is preliminary data.</text>
</comment>
<evidence type="ECO:0000256" key="1">
    <source>
        <dbReference type="ARBA" id="ARBA00022722"/>
    </source>
</evidence>
<keyword evidence="6" id="KW-0325">Glycoprotein</keyword>
<keyword evidence="2" id="KW-0479">Metal-binding</keyword>
<gene>
    <name evidence="7" type="ORF">CNF02_10365</name>
</gene>
<dbReference type="PANTHER" id="PTHR33146">
    <property type="entry name" value="ENDONUCLEASE 4"/>
    <property type="match status" value="1"/>
</dbReference>
<sequence>MSLIITCYATKCVSVGAYMITTRILVPLLLLIFAAPTHAWDRIGHRITSAVALQFLSKEKGDTLIEILALHPRYQQDFLNQIPEFVDQSNRQELSSWLLGQAAYWPDIARGFSGTERSRFNRPAWHFTDGAWLRGAAQTQGNVYLDRSPSPAIEGESPTSISSESQAHNVVTAIDFNTRVLLDQQESGIARAIALCWVLHLMGDIHQPLHTGSLFTPLLFADGDRGGNGIQTETRSNLHADWDRASSNGGFNENLPLVLNSIAGYADSSIAGLSSDSTVWMAESREILKLVVYSDSIKSAIRDAEKNNNELATQQLSPEYLVGMQGIARQRLGLAGLRLAIFFENELP</sequence>
<evidence type="ECO:0000256" key="5">
    <source>
        <dbReference type="ARBA" id="ARBA00023157"/>
    </source>
</evidence>
<keyword evidence="3" id="KW-0255">Endonuclease</keyword>
<dbReference type="GO" id="GO:0006308">
    <property type="term" value="P:DNA catabolic process"/>
    <property type="evidence" value="ECO:0007669"/>
    <property type="project" value="InterPro"/>
</dbReference>